<name>A0ABN9MG51_9NEOB</name>
<dbReference type="Gene3D" id="1.10.442.10">
    <property type="entry name" value="Cytochrome c oxidase subunit IV"/>
    <property type="match status" value="1"/>
</dbReference>
<dbReference type="Proteomes" id="UP001176940">
    <property type="component" value="Unassembled WGS sequence"/>
</dbReference>
<sequence length="168" mass="19288">MLSSRVLSLVGRRALSTSACLQGHASVTLPEYSLPKYHDHRAVPLPEVSFLENLTPELMALKDKEKGAWVSLSAQEKVQLYRIKFNQTYADMNKGSNEWKTVLGGTLVFIGLTALIILWQRKYVFGEIPHTLSDEWIAMQTKRMLDMRINPVEGFSAKWDYDKNEWKK</sequence>
<dbReference type="Pfam" id="PF02936">
    <property type="entry name" value="COX4"/>
    <property type="match status" value="1"/>
</dbReference>
<comment type="similarity">
    <text evidence="3 7">Belongs to the cytochrome c oxidase IV family.</text>
</comment>
<evidence type="ECO:0000256" key="4">
    <source>
        <dbReference type="ARBA" id="ARBA00022792"/>
    </source>
</evidence>
<keyword evidence="7" id="KW-1133">Transmembrane helix</keyword>
<gene>
    <name evidence="8" type="ORF">RIMI_LOCUS20566173</name>
</gene>
<dbReference type="PANTHER" id="PTHR10707">
    <property type="entry name" value="CYTOCHROME C OXIDASE SUBUNIT IV"/>
    <property type="match status" value="1"/>
</dbReference>
<evidence type="ECO:0000256" key="6">
    <source>
        <dbReference type="ARBA" id="ARBA00023136"/>
    </source>
</evidence>
<evidence type="ECO:0000313" key="9">
    <source>
        <dbReference type="Proteomes" id="UP001176940"/>
    </source>
</evidence>
<evidence type="ECO:0000256" key="3">
    <source>
        <dbReference type="ARBA" id="ARBA00008135"/>
    </source>
</evidence>
<organism evidence="8 9">
    <name type="scientific">Ranitomeya imitator</name>
    <name type="common">mimic poison frog</name>
    <dbReference type="NCBI Taxonomy" id="111125"/>
    <lineage>
        <taxon>Eukaryota</taxon>
        <taxon>Metazoa</taxon>
        <taxon>Chordata</taxon>
        <taxon>Craniata</taxon>
        <taxon>Vertebrata</taxon>
        <taxon>Euteleostomi</taxon>
        <taxon>Amphibia</taxon>
        <taxon>Batrachia</taxon>
        <taxon>Anura</taxon>
        <taxon>Neobatrachia</taxon>
        <taxon>Hyloidea</taxon>
        <taxon>Dendrobatidae</taxon>
        <taxon>Dendrobatinae</taxon>
        <taxon>Ranitomeya</taxon>
    </lineage>
</organism>
<comment type="subcellular location">
    <subcellularLocation>
        <location evidence="1 7">Mitochondrion inner membrane</location>
        <topology evidence="1 7">Single-pass membrane protein</topology>
    </subcellularLocation>
</comment>
<evidence type="ECO:0000256" key="5">
    <source>
        <dbReference type="ARBA" id="ARBA00023128"/>
    </source>
</evidence>
<protein>
    <recommendedName>
        <fullName evidence="7">Cytochrome c oxidase subunit 4</fullName>
    </recommendedName>
</protein>
<dbReference type="SUPFAM" id="SSF81406">
    <property type="entry name" value="Mitochondrial cytochrome c oxidase subunit IV"/>
    <property type="match status" value="1"/>
</dbReference>
<evidence type="ECO:0000256" key="1">
    <source>
        <dbReference type="ARBA" id="ARBA00004434"/>
    </source>
</evidence>
<dbReference type="InterPro" id="IPR004203">
    <property type="entry name" value="Cyt_c_oxidase_su4_fam"/>
</dbReference>
<evidence type="ECO:0000313" key="8">
    <source>
        <dbReference type="EMBL" id="CAJ0965731.1"/>
    </source>
</evidence>
<comment type="function">
    <text evidence="7">Component of the cytochrome c oxidase, the last enzyme in the mitochondrial electron transport chain which drives oxidative phosphorylation.</text>
</comment>
<evidence type="ECO:0000256" key="2">
    <source>
        <dbReference type="ARBA" id="ARBA00004673"/>
    </source>
</evidence>
<comment type="caution">
    <text evidence="8">The sequence shown here is derived from an EMBL/GenBank/DDBJ whole genome shotgun (WGS) entry which is preliminary data.</text>
</comment>
<dbReference type="PRINTS" id="PR01873">
    <property type="entry name" value="CYTCOXIDASE4"/>
</dbReference>
<keyword evidence="9" id="KW-1185">Reference proteome</keyword>
<keyword evidence="7" id="KW-0812">Transmembrane</keyword>
<keyword evidence="6 7" id="KW-0472">Membrane</keyword>
<keyword evidence="5 7" id="KW-0496">Mitochondrion</keyword>
<keyword evidence="4 7" id="KW-0999">Mitochondrion inner membrane</keyword>
<dbReference type="InterPro" id="IPR036639">
    <property type="entry name" value="Cyt_c_oxidase_su4_sf"/>
</dbReference>
<reference evidence="8" key="1">
    <citation type="submission" date="2023-07" db="EMBL/GenBank/DDBJ databases">
        <authorList>
            <person name="Stuckert A."/>
        </authorList>
    </citation>
    <scope>NUCLEOTIDE SEQUENCE</scope>
</reference>
<dbReference type="EMBL" id="CAUEEQ010069300">
    <property type="protein sequence ID" value="CAJ0965731.1"/>
    <property type="molecule type" value="Genomic_DNA"/>
</dbReference>
<feature type="transmembrane region" description="Helical" evidence="7">
    <location>
        <begin position="101"/>
        <end position="119"/>
    </location>
</feature>
<comment type="subunit">
    <text evidence="7">Component of the cytochrome c oxidase (complex IV, CIV), a multisubunit enzyme composed of 14 subunits.</text>
</comment>
<proteinExistence type="inferred from homology"/>
<dbReference type="CDD" id="cd00922">
    <property type="entry name" value="Cyt_c_Oxidase_IV"/>
    <property type="match status" value="1"/>
</dbReference>
<dbReference type="InterPro" id="IPR013288">
    <property type="entry name" value="Cyt_c_oxidase_su4"/>
</dbReference>
<feature type="non-terminal residue" evidence="8">
    <location>
        <position position="168"/>
    </location>
</feature>
<comment type="pathway">
    <text evidence="2 7">Energy metabolism; oxidative phosphorylation.</text>
</comment>
<accession>A0ABN9MG51</accession>
<evidence type="ECO:0000256" key="7">
    <source>
        <dbReference type="RuleBase" id="RU367145"/>
    </source>
</evidence>
<dbReference type="PANTHER" id="PTHR10707:SF12">
    <property type="entry name" value="CYTOCHROME C OXIDASE SUBUNIT 4 ISOFORM 1, MITOCHONDRIAL"/>
    <property type="match status" value="1"/>
</dbReference>